<feature type="compositionally biased region" description="Pro residues" evidence="1">
    <location>
        <begin position="95"/>
        <end position="105"/>
    </location>
</feature>
<evidence type="ECO:0000313" key="3">
    <source>
        <dbReference type="Proteomes" id="UP000034265"/>
    </source>
</evidence>
<accession>A0A0G1TM01</accession>
<dbReference type="EMBL" id="LCOT01000037">
    <property type="protein sequence ID" value="KKU82836.1"/>
    <property type="molecule type" value="Genomic_DNA"/>
</dbReference>
<gene>
    <name evidence="2" type="ORF">UY11_C0037G0005</name>
</gene>
<evidence type="ECO:0000256" key="1">
    <source>
        <dbReference type="SAM" id="MobiDB-lite"/>
    </source>
</evidence>
<feature type="compositionally biased region" description="Low complexity" evidence="1">
    <location>
        <begin position="106"/>
        <end position="123"/>
    </location>
</feature>
<proteinExistence type="predicted"/>
<protein>
    <submittedName>
        <fullName evidence="2">Uncharacterized protein</fullName>
    </submittedName>
</protein>
<name>A0A0G1TM01_9BACT</name>
<dbReference type="Proteomes" id="UP000034265">
    <property type="component" value="Unassembled WGS sequence"/>
</dbReference>
<sequence length="496" mass="54275">MGVSEKLFSFVPQIEAPVNRIYSWIVDDMEQTNRMLEAESALAILREIGEYAHRYPKRFYSQLALLTLSTLAAACTALEIDTGTAPVETQIPIPTAQPEPSPTPVAPDATTTTGVETTPTTSPEGERLLGSNIPIMGGGLQLGTELIVGSIQKLPGDIPPEIIQNYGFVADAERQTGITVQAGLGGPSYFVSGSLEAVQELPLNQRESSPGIYVYGEEQSKIVVIGIREIIEGSQYFMGIGPDGKPVMIERTADGNYNVLNDRDLQLPGEQDWVVGELPDAQITMDLSTGYVTIGDQVHSINAEAPATPALIPFEQMTDVSQAQKLTYEQLMTIESNMDFSDLENAPLEGSTNGGLTVDSNGILHIWLGAGLADNKWVDRESIVNIDDKDTYILKMRGPKNEEVTINAANPYLPSELNIYDAMQNPSEIQLYLDPSILLGDDKTYYANQIAERYGLPDILWELIAASNSHDTESFWNILMKLNDKLVPISVVYKMK</sequence>
<dbReference type="AlphaFoldDB" id="A0A0G1TM01"/>
<organism evidence="2 3">
    <name type="scientific">Candidatus Amesbacteria bacterium GW2011_GWC2_47_8</name>
    <dbReference type="NCBI Taxonomy" id="1618367"/>
    <lineage>
        <taxon>Bacteria</taxon>
        <taxon>Candidatus Amesiibacteriota</taxon>
    </lineage>
</organism>
<comment type="caution">
    <text evidence="2">The sequence shown here is derived from an EMBL/GenBank/DDBJ whole genome shotgun (WGS) entry which is preliminary data.</text>
</comment>
<reference evidence="2 3" key="1">
    <citation type="journal article" date="2015" name="Nature">
        <title>rRNA introns, odd ribosomes, and small enigmatic genomes across a large radiation of phyla.</title>
        <authorList>
            <person name="Brown C.T."/>
            <person name="Hug L.A."/>
            <person name="Thomas B.C."/>
            <person name="Sharon I."/>
            <person name="Castelle C.J."/>
            <person name="Singh A."/>
            <person name="Wilkins M.J."/>
            <person name="Williams K.H."/>
            <person name="Banfield J.F."/>
        </authorList>
    </citation>
    <scope>NUCLEOTIDE SEQUENCE [LARGE SCALE GENOMIC DNA]</scope>
</reference>
<feature type="region of interest" description="Disordered" evidence="1">
    <location>
        <begin position="93"/>
        <end position="127"/>
    </location>
</feature>
<evidence type="ECO:0000313" key="2">
    <source>
        <dbReference type="EMBL" id="KKU82836.1"/>
    </source>
</evidence>